<dbReference type="AlphaFoldDB" id="A0A3M0L1G7"/>
<protein>
    <submittedName>
        <fullName evidence="1">Uncharacterized protein</fullName>
    </submittedName>
</protein>
<gene>
    <name evidence="1" type="ORF">DUI87_04747</name>
</gene>
<name>A0A3M0L1G7_HIRRU</name>
<keyword evidence="2" id="KW-1185">Reference proteome</keyword>
<sequence>MWLSGFAQRECDYTNYIVFPDMNLEGSADYEEFQATGCLCTRAIELVTRTRRGVWEWTEEIILSHGPVQGIKPVIISLGLIDPEDLGNIWCFQGSNSMRELDLVILVGHFRPTTFFEEDEERMFHENAIYGHRDGDEEL</sequence>
<dbReference type="Proteomes" id="UP000269221">
    <property type="component" value="Unassembled WGS sequence"/>
</dbReference>
<evidence type="ECO:0000313" key="1">
    <source>
        <dbReference type="EMBL" id="RMC18851.1"/>
    </source>
</evidence>
<organism evidence="1 2">
    <name type="scientific">Hirundo rustica rustica</name>
    <dbReference type="NCBI Taxonomy" id="333673"/>
    <lineage>
        <taxon>Eukaryota</taxon>
        <taxon>Metazoa</taxon>
        <taxon>Chordata</taxon>
        <taxon>Craniata</taxon>
        <taxon>Vertebrata</taxon>
        <taxon>Euteleostomi</taxon>
        <taxon>Archelosauria</taxon>
        <taxon>Archosauria</taxon>
        <taxon>Dinosauria</taxon>
        <taxon>Saurischia</taxon>
        <taxon>Theropoda</taxon>
        <taxon>Coelurosauria</taxon>
        <taxon>Aves</taxon>
        <taxon>Neognathae</taxon>
        <taxon>Neoaves</taxon>
        <taxon>Telluraves</taxon>
        <taxon>Australaves</taxon>
        <taxon>Passeriformes</taxon>
        <taxon>Sylvioidea</taxon>
        <taxon>Hirundinidae</taxon>
        <taxon>Hirundo</taxon>
    </lineage>
</organism>
<accession>A0A3M0L1G7</accession>
<comment type="caution">
    <text evidence="1">The sequence shown here is derived from an EMBL/GenBank/DDBJ whole genome shotgun (WGS) entry which is preliminary data.</text>
</comment>
<dbReference type="EMBL" id="QRBI01000096">
    <property type="protein sequence ID" value="RMC18851.1"/>
    <property type="molecule type" value="Genomic_DNA"/>
</dbReference>
<proteinExistence type="predicted"/>
<evidence type="ECO:0000313" key="2">
    <source>
        <dbReference type="Proteomes" id="UP000269221"/>
    </source>
</evidence>
<reference evidence="1 2" key="1">
    <citation type="submission" date="2018-07" db="EMBL/GenBank/DDBJ databases">
        <title>A high quality draft genome assembly of the barn swallow (H. rustica rustica).</title>
        <authorList>
            <person name="Formenti G."/>
            <person name="Chiara M."/>
            <person name="Poveda L."/>
            <person name="Francoijs K.-J."/>
            <person name="Bonisoli-Alquati A."/>
            <person name="Canova L."/>
            <person name="Gianfranceschi L."/>
            <person name="Horner D.S."/>
            <person name="Saino N."/>
        </authorList>
    </citation>
    <scope>NUCLEOTIDE SEQUENCE [LARGE SCALE GENOMIC DNA]</scope>
    <source>
        <strain evidence="1">Chelidonia</strain>
        <tissue evidence="1">Blood</tissue>
    </source>
</reference>